<keyword evidence="3" id="KW-1185">Reference proteome</keyword>
<dbReference type="SUPFAM" id="SSF54593">
    <property type="entry name" value="Glyoxalase/Bleomycin resistance protein/Dihydroxybiphenyl dioxygenase"/>
    <property type="match status" value="1"/>
</dbReference>
<accession>A0ABM8CAN7</accession>
<dbReference type="InterPro" id="IPR037523">
    <property type="entry name" value="VOC_core"/>
</dbReference>
<feature type="domain" description="VOC" evidence="1">
    <location>
        <begin position="1"/>
        <end position="127"/>
    </location>
</feature>
<dbReference type="Pfam" id="PF00903">
    <property type="entry name" value="Glyoxalase"/>
    <property type="match status" value="1"/>
</dbReference>
<dbReference type="PROSITE" id="PS51819">
    <property type="entry name" value="VOC"/>
    <property type="match status" value="1"/>
</dbReference>
<name>A0ABM8CAN7_9BURK</name>
<dbReference type="Gene3D" id="3.10.180.10">
    <property type="entry name" value="2,3-Dihydroxybiphenyl 1,2-Dioxygenase, domain 1"/>
    <property type="match status" value="1"/>
</dbReference>
<protein>
    <submittedName>
        <fullName evidence="2">Extradiol dioxygenase</fullName>
    </submittedName>
</protein>
<dbReference type="GO" id="GO:0051213">
    <property type="term" value="F:dioxygenase activity"/>
    <property type="evidence" value="ECO:0007669"/>
    <property type="project" value="UniProtKB-KW"/>
</dbReference>
<dbReference type="EMBL" id="AP026966">
    <property type="protein sequence ID" value="BDT60347.1"/>
    <property type="molecule type" value="Genomic_DNA"/>
</dbReference>
<dbReference type="PANTHER" id="PTHR36503">
    <property type="entry name" value="BLR2520 PROTEIN"/>
    <property type="match status" value="1"/>
</dbReference>
<keyword evidence="2" id="KW-0560">Oxidoreductase</keyword>
<organism evidence="2 3">
    <name type="scientific">Massilia varians</name>
    <dbReference type="NCBI Taxonomy" id="457921"/>
    <lineage>
        <taxon>Bacteria</taxon>
        <taxon>Pseudomonadati</taxon>
        <taxon>Pseudomonadota</taxon>
        <taxon>Betaproteobacteria</taxon>
        <taxon>Burkholderiales</taxon>
        <taxon>Oxalobacteraceae</taxon>
        <taxon>Telluria group</taxon>
        <taxon>Massilia</taxon>
    </lineage>
</organism>
<reference evidence="2" key="1">
    <citation type="submission" date="2022-11" db="EMBL/GenBank/DDBJ databases">
        <title>Isolation and characterization of PLA-degrading bacterium Massilia sp. from Antarctic soil.</title>
        <authorList>
            <person name="Sato K."/>
            <person name="Gomez-Fuentes C."/>
            <person name="Ahmad S.A."/>
            <person name="Zulkharnain A."/>
        </authorList>
    </citation>
    <scope>NUCLEOTIDE SEQUENCE</scope>
    <source>
        <strain evidence="2">N-3</strain>
    </source>
</reference>
<evidence type="ECO:0000313" key="2">
    <source>
        <dbReference type="EMBL" id="BDT60347.1"/>
    </source>
</evidence>
<sequence>MKEQIAITLPVQDLERSKHFFSALGFDFDARFSSQNGAGMRVSDDIFVMLAREDFARTLCAKPLADPRTSRIALLCLFCDSRAEVDAVASKARELGAALPEPAEEHGFMYQHGFEDLDGHMWALTYIDSTPAQAEDAQAQI</sequence>
<evidence type="ECO:0000259" key="1">
    <source>
        <dbReference type="PROSITE" id="PS51819"/>
    </source>
</evidence>
<dbReference type="InterPro" id="IPR029068">
    <property type="entry name" value="Glyas_Bleomycin-R_OHBP_Dase"/>
</dbReference>
<dbReference type="PANTHER" id="PTHR36503:SF2">
    <property type="entry name" value="BLR2408 PROTEIN"/>
    <property type="match status" value="1"/>
</dbReference>
<dbReference type="InterPro" id="IPR004360">
    <property type="entry name" value="Glyas_Fos-R_dOase_dom"/>
</dbReference>
<evidence type="ECO:0000313" key="3">
    <source>
        <dbReference type="Proteomes" id="UP001163336"/>
    </source>
</evidence>
<dbReference type="Proteomes" id="UP001163336">
    <property type="component" value="Chromosome"/>
</dbReference>
<keyword evidence="2" id="KW-0223">Dioxygenase</keyword>
<dbReference type="RefSeq" id="WP_281909426.1">
    <property type="nucleotide sequence ID" value="NZ_AP026966.1"/>
</dbReference>
<gene>
    <name evidence="2" type="ORF">MasN3_38410</name>
</gene>
<proteinExistence type="predicted"/>